<dbReference type="Proteomes" id="UP000184440">
    <property type="component" value="Unassembled WGS sequence"/>
</dbReference>
<gene>
    <name evidence="1" type="ORF">SAMN05443668_13623</name>
</gene>
<protein>
    <submittedName>
        <fullName evidence="1">Uncharacterized protein</fullName>
    </submittedName>
</protein>
<evidence type="ECO:0000313" key="1">
    <source>
        <dbReference type="EMBL" id="SHN48205.1"/>
    </source>
</evidence>
<reference evidence="1 2" key="1">
    <citation type="submission" date="2016-11" db="EMBL/GenBank/DDBJ databases">
        <authorList>
            <person name="Jaros S."/>
            <person name="Januszkiewicz K."/>
            <person name="Wedrychowicz H."/>
        </authorList>
    </citation>
    <scope>NUCLEOTIDE SEQUENCE [LARGE SCALE GENOMIC DNA]</scope>
    <source>
        <strain evidence="1 2">DSM 46144</strain>
    </source>
</reference>
<name>A0A1M7RPJ1_9ACTN</name>
<organism evidence="1 2">
    <name type="scientific">Cryptosporangium aurantiacum</name>
    <dbReference type="NCBI Taxonomy" id="134849"/>
    <lineage>
        <taxon>Bacteria</taxon>
        <taxon>Bacillati</taxon>
        <taxon>Actinomycetota</taxon>
        <taxon>Actinomycetes</taxon>
        <taxon>Cryptosporangiales</taxon>
        <taxon>Cryptosporangiaceae</taxon>
        <taxon>Cryptosporangium</taxon>
    </lineage>
</organism>
<evidence type="ECO:0000313" key="2">
    <source>
        <dbReference type="Proteomes" id="UP000184440"/>
    </source>
</evidence>
<proteinExistence type="predicted"/>
<keyword evidence="2" id="KW-1185">Reference proteome</keyword>
<dbReference type="STRING" id="134849.SAMN05443668_13623"/>
<dbReference type="AlphaFoldDB" id="A0A1M7RPJ1"/>
<accession>A0A1M7RPJ1</accession>
<dbReference type="EMBL" id="FRCS01000036">
    <property type="protein sequence ID" value="SHN48205.1"/>
    <property type="molecule type" value="Genomic_DNA"/>
</dbReference>
<sequence>MLAIAATVGGVRALLTEPANEAGPGPLGMVASVRPAAGDSSGGPVVLRVVAPSYAGAELAVCKIDAGGPEPGTYRLDRLVTESDYDAVLASGPAGGWVVTTGRTGDGRPAVTAYTPAQRVDCTVAAGIDRLLPDRTDTWALTIGDTGKATP</sequence>